<keyword evidence="2" id="KW-1185">Reference proteome</keyword>
<dbReference type="Proteomes" id="UP000887013">
    <property type="component" value="Unassembled WGS sequence"/>
</dbReference>
<accession>A0A8X6PUW9</accession>
<gene>
    <name evidence="1" type="primary">X975_16196</name>
    <name evidence="1" type="ORF">NPIL_153741</name>
</gene>
<dbReference type="EMBL" id="BMAW01118874">
    <property type="protein sequence ID" value="GFT81958.1"/>
    <property type="molecule type" value="Genomic_DNA"/>
</dbReference>
<dbReference type="InterPro" id="IPR036397">
    <property type="entry name" value="RNaseH_sf"/>
</dbReference>
<protein>
    <submittedName>
        <fullName evidence="1">Uncharacterized protein</fullName>
    </submittedName>
</protein>
<dbReference type="Gene3D" id="3.30.420.10">
    <property type="entry name" value="Ribonuclease H-like superfamily/Ribonuclease H"/>
    <property type="match status" value="1"/>
</dbReference>
<proteinExistence type="predicted"/>
<name>A0A8X6PUW9_NEPPI</name>
<dbReference type="OrthoDB" id="8026786at2759"/>
<dbReference type="PANTHER" id="PTHR47326">
    <property type="entry name" value="TRANSPOSABLE ELEMENT TC3 TRANSPOSASE-LIKE PROTEIN"/>
    <property type="match status" value="1"/>
</dbReference>
<evidence type="ECO:0000313" key="1">
    <source>
        <dbReference type="EMBL" id="GFT81958.1"/>
    </source>
</evidence>
<evidence type="ECO:0000313" key="2">
    <source>
        <dbReference type="Proteomes" id="UP000887013"/>
    </source>
</evidence>
<dbReference type="PANTHER" id="PTHR47326:SF1">
    <property type="entry name" value="HTH PSQ-TYPE DOMAIN-CONTAINING PROTEIN"/>
    <property type="match status" value="1"/>
</dbReference>
<organism evidence="1 2">
    <name type="scientific">Nephila pilipes</name>
    <name type="common">Giant wood spider</name>
    <name type="synonym">Nephila maculata</name>
    <dbReference type="NCBI Taxonomy" id="299642"/>
    <lineage>
        <taxon>Eukaryota</taxon>
        <taxon>Metazoa</taxon>
        <taxon>Ecdysozoa</taxon>
        <taxon>Arthropoda</taxon>
        <taxon>Chelicerata</taxon>
        <taxon>Arachnida</taxon>
        <taxon>Araneae</taxon>
        <taxon>Araneomorphae</taxon>
        <taxon>Entelegynae</taxon>
        <taxon>Araneoidea</taxon>
        <taxon>Nephilidae</taxon>
        <taxon>Nephila</taxon>
    </lineage>
</organism>
<comment type="caution">
    <text evidence="1">The sequence shown here is derived from an EMBL/GenBank/DDBJ whole genome shotgun (WGS) entry which is preliminary data.</text>
</comment>
<sequence length="91" mass="10521">MVVSTVYKVIIKRVRLHACKVQIVEALEPDDRSRRMAFTTDILMRIEDGAEFLNCIMFSSEAWFHLSVIANRLNVRFMKTPINTANCKETS</sequence>
<dbReference type="GO" id="GO:0003676">
    <property type="term" value="F:nucleic acid binding"/>
    <property type="evidence" value="ECO:0007669"/>
    <property type="project" value="InterPro"/>
</dbReference>
<reference evidence="1" key="1">
    <citation type="submission" date="2020-08" db="EMBL/GenBank/DDBJ databases">
        <title>Multicomponent nature underlies the extraordinary mechanical properties of spider dragline silk.</title>
        <authorList>
            <person name="Kono N."/>
            <person name="Nakamura H."/>
            <person name="Mori M."/>
            <person name="Yoshida Y."/>
            <person name="Ohtoshi R."/>
            <person name="Malay A.D."/>
            <person name="Moran D.A.P."/>
            <person name="Tomita M."/>
            <person name="Numata K."/>
            <person name="Arakawa K."/>
        </authorList>
    </citation>
    <scope>NUCLEOTIDE SEQUENCE</scope>
</reference>
<dbReference type="AlphaFoldDB" id="A0A8X6PUW9"/>